<evidence type="ECO:0000256" key="3">
    <source>
        <dbReference type="ARBA" id="ARBA00022490"/>
    </source>
</evidence>
<evidence type="ECO:0000256" key="5">
    <source>
        <dbReference type="ARBA" id="ARBA00022741"/>
    </source>
</evidence>
<evidence type="ECO:0000256" key="8">
    <source>
        <dbReference type="ARBA" id="ARBA00048596"/>
    </source>
</evidence>
<keyword evidence="5 9" id="KW-0547">Nucleotide-binding</keyword>
<dbReference type="InterPro" id="IPR011245">
    <property type="entry name" value="Butyrate_kin"/>
</dbReference>
<dbReference type="InterPro" id="IPR000890">
    <property type="entry name" value="Aliphatic_acid_kin_short-chain"/>
</dbReference>
<keyword evidence="4 9" id="KW-0808">Transferase</keyword>
<organism evidence="11 12">
    <name type="scientific">Macrococcus carouselicus</name>
    <dbReference type="NCBI Taxonomy" id="69969"/>
    <lineage>
        <taxon>Bacteria</taxon>
        <taxon>Bacillati</taxon>
        <taxon>Bacillota</taxon>
        <taxon>Bacilli</taxon>
        <taxon>Bacillales</taxon>
        <taxon>Staphylococcaceae</taxon>
        <taxon>Macrococcus</taxon>
    </lineage>
</organism>
<dbReference type="PANTHER" id="PTHR21060:SF3">
    <property type="entry name" value="BUTYRATE KINASE 2-RELATED"/>
    <property type="match status" value="1"/>
</dbReference>
<dbReference type="Pfam" id="PF00871">
    <property type="entry name" value="Acetate_kinase"/>
    <property type="match status" value="1"/>
</dbReference>
<dbReference type="PIRSF" id="PIRSF036458">
    <property type="entry name" value="Butyrate_kin"/>
    <property type="match status" value="1"/>
</dbReference>
<dbReference type="PANTHER" id="PTHR21060">
    <property type="entry name" value="ACETATE KINASE"/>
    <property type="match status" value="1"/>
</dbReference>
<dbReference type="OrthoDB" id="9771859at2"/>
<dbReference type="PROSITE" id="PS01075">
    <property type="entry name" value="ACETATE_KINASE_1"/>
    <property type="match status" value="1"/>
</dbReference>
<dbReference type="SUPFAM" id="SSF53067">
    <property type="entry name" value="Actin-like ATPase domain"/>
    <property type="match status" value="2"/>
</dbReference>
<evidence type="ECO:0000256" key="2">
    <source>
        <dbReference type="ARBA" id="ARBA00008748"/>
    </source>
</evidence>
<dbReference type="Gene3D" id="3.30.420.40">
    <property type="match status" value="2"/>
</dbReference>
<keyword evidence="6 9" id="KW-0418">Kinase</keyword>
<comment type="subcellular location">
    <subcellularLocation>
        <location evidence="1 9">Cytoplasm</location>
    </subcellularLocation>
</comment>
<sequence length="356" mass="38866">MTRNLVLVINPGSTSGKVALFSEGKLISEKVIRYTVEELAAFKTINEQQPFRKVKIVEYLKENNVRQGDLIAVVGRGGLSKPIVGGTYLVTGEMLHDLASGEYGMHASNLGAGLAKEFADEYGVNAYTVDPVVVDEMQDVARLSGLAGIERRSVFHTLNSKAAARAVLAEHHQVYEESNVIVAHMGGGVSVSAHHHGSVIDVVNGIDGEGAYSPERTGGLPLVMFAKKIIDERLDMEQVKKILAGDGGIKSYTDEIDLRIVEKEALSGNAAYRNYLDGMCYQVAKCIGEMAVVLKGQVDYIILTGGISYSDYVVSYIKDYVSWISEVEIVPGEKEMEALYQGVMRVLNHEEDVKIY</sequence>
<evidence type="ECO:0000256" key="10">
    <source>
        <dbReference type="RuleBase" id="RU003835"/>
    </source>
</evidence>
<evidence type="ECO:0000256" key="7">
    <source>
        <dbReference type="ARBA" id="ARBA00022840"/>
    </source>
</evidence>
<dbReference type="EMBL" id="SCWD01000002">
    <property type="protein sequence ID" value="TDM02246.1"/>
    <property type="molecule type" value="Genomic_DNA"/>
</dbReference>
<dbReference type="GO" id="GO:0006083">
    <property type="term" value="P:acetate metabolic process"/>
    <property type="evidence" value="ECO:0007669"/>
    <property type="project" value="TreeGrafter"/>
</dbReference>
<dbReference type="GO" id="GO:0005737">
    <property type="term" value="C:cytoplasm"/>
    <property type="evidence" value="ECO:0007669"/>
    <property type="project" value="UniProtKB-SubCell"/>
</dbReference>
<evidence type="ECO:0000256" key="4">
    <source>
        <dbReference type="ARBA" id="ARBA00022679"/>
    </source>
</evidence>
<evidence type="ECO:0000313" key="11">
    <source>
        <dbReference type="EMBL" id="TDM02246.1"/>
    </source>
</evidence>
<dbReference type="EC" id="2.7.2.7" evidence="9"/>
<dbReference type="InterPro" id="IPR043129">
    <property type="entry name" value="ATPase_NBD"/>
</dbReference>
<dbReference type="AlphaFoldDB" id="A0A9Q8CLU3"/>
<comment type="similarity">
    <text evidence="2 9 10">Belongs to the acetokinase family.</text>
</comment>
<evidence type="ECO:0000256" key="9">
    <source>
        <dbReference type="HAMAP-Rule" id="MF_00542"/>
    </source>
</evidence>
<reference evidence="11 12" key="1">
    <citation type="submission" date="2019-01" db="EMBL/GenBank/DDBJ databases">
        <title>Draft genome sequences of the type strains of six Macrococcus species.</title>
        <authorList>
            <person name="Mazhar S."/>
            <person name="Altermann E."/>
            <person name="Hill C."/>
            <person name="Mcauliffe O."/>
        </authorList>
    </citation>
    <scope>NUCLEOTIDE SEQUENCE [LARGE SCALE GENOMIC DNA]</scope>
    <source>
        <strain evidence="11 12">ATCC 51828</strain>
    </source>
</reference>
<gene>
    <name evidence="9 11" type="primary">buk</name>
    <name evidence="11" type="ORF">ERX40_06745</name>
</gene>
<dbReference type="NCBIfam" id="NF002834">
    <property type="entry name" value="PRK03011.1-5"/>
    <property type="match status" value="1"/>
</dbReference>
<keyword evidence="12" id="KW-1185">Reference proteome</keyword>
<dbReference type="PRINTS" id="PR00471">
    <property type="entry name" value="ACETATEKNASE"/>
</dbReference>
<comment type="caution">
    <text evidence="11">The sequence shown here is derived from an EMBL/GenBank/DDBJ whole genome shotgun (WGS) entry which is preliminary data.</text>
</comment>
<keyword evidence="3 9" id="KW-0963">Cytoplasm</keyword>
<keyword evidence="7 9" id="KW-0067">ATP-binding</keyword>
<dbReference type="NCBIfam" id="TIGR02707">
    <property type="entry name" value="butyr_kinase"/>
    <property type="match status" value="1"/>
</dbReference>
<evidence type="ECO:0000313" key="12">
    <source>
        <dbReference type="Proteomes" id="UP000295280"/>
    </source>
</evidence>
<dbReference type="GO" id="GO:0008776">
    <property type="term" value="F:acetate kinase activity"/>
    <property type="evidence" value="ECO:0007669"/>
    <property type="project" value="TreeGrafter"/>
</dbReference>
<proteinExistence type="inferred from homology"/>
<dbReference type="GO" id="GO:0005524">
    <property type="term" value="F:ATP binding"/>
    <property type="evidence" value="ECO:0007669"/>
    <property type="project" value="UniProtKB-KW"/>
</dbReference>
<dbReference type="PROSITE" id="PS01076">
    <property type="entry name" value="ACETATE_KINASE_2"/>
    <property type="match status" value="1"/>
</dbReference>
<protein>
    <recommendedName>
        <fullName evidence="9">Probable butyrate kinase</fullName>
        <shortName evidence="9">BK</shortName>
        <ecNumber evidence="9">2.7.2.7</ecNumber>
    </recommendedName>
    <alternativeName>
        <fullName evidence="9">Branched-chain carboxylic acid kinase</fullName>
    </alternativeName>
</protein>
<comment type="catalytic activity">
    <reaction evidence="8 9">
        <text>butanoate + ATP = butanoyl phosphate + ADP</text>
        <dbReference type="Rhea" id="RHEA:13585"/>
        <dbReference type="ChEBI" id="CHEBI:17968"/>
        <dbReference type="ChEBI" id="CHEBI:30616"/>
        <dbReference type="ChEBI" id="CHEBI:58079"/>
        <dbReference type="ChEBI" id="CHEBI:456216"/>
        <dbReference type="EC" id="2.7.2.7"/>
    </reaction>
</comment>
<name>A0A9Q8CLU3_9STAP</name>
<evidence type="ECO:0000256" key="1">
    <source>
        <dbReference type="ARBA" id="ARBA00004496"/>
    </source>
</evidence>
<dbReference type="GO" id="GO:0047761">
    <property type="term" value="F:butyrate kinase activity"/>
    <property type="evidence" value="ECO:0007669"/>
    <property type="project" value="UniProtKB-UniRule"/>
</dbReference>
<dbReference type="CDD" id="cd24011">
    <property type="entry name" value="ASKHA_NBD_BK"/>
    <property type="match status" value="1"/>
</dbReference>
<dbReference type="InterPro" id="IPR023865">
    <property type="entry name" value="Aliphatic_acid_kinase_CS"/>
</dbReference>
<accession>A0A9Q8CLU3</accession>
<dbReference type="HAMAP" id="MF_00542">
    <property type="entry name" value="Butyrate_kinase"/>
    <property type="match status" value="1"/>
</dbReference>
<dbReference type="RefSeq" id="WP_133417733.1">
    <property type="nucleotide sequence ID" value="NZ_SCWD01000002.1"/>
</dbReference>
<evidence type="ECO:0000256" key="6">
    <source>
        <dbReference type="ARBA" id="ARBA00022777"/>
    </source>
</evidence>
<dbReference type="Proteomes" id="UP000295280">
    <property type="component" value="Unassembled WGS sequence"/>
</dbReference>